<proteinExistence type="predicted"/>
<evidence type="ECO:0000313" key="3">
    <source>
        <dbReference type="Proteomes" id="UP000738349"/>
    </source>
</evidence>
<gene>
    <name evidence="2" type="ORF">EDB81DRAFT_891335</name>
</gene>
<evidence type="ECO:0000313" key="2">
    <source>
        <dbReference type="EMBL" id="KAH7120508.1"/>
    </source>
</evidence>
<feature type="signal peptide" evidence="1">
    <location>
        <begin position="1"/>
        <end position="25"/>
    </location>
</feature>
<dbReference type="OrthoDB" id="4161332at2759"/>
<dbReference type="AlphaFoldDB" id="A0A9P9DJP3"/>
<keyword evidence="1" id="KW-0732">Signal</keyword>
<protein>
    <submittedName>
        <fullName evidence="2">Uncharacterized protein</fullName>
    </submittedName>
</protein>
<dbReference type="Proteomes" id="UP000738349">
    <property type="component" value="Unassembled WGS sequence"/>
</dbReference>
<name>A0A9P9DJP3_9HYPO</name>
<sequence>MSLNILYHTVLLLLFRPFFPWSNDARLCRHPIAIRAKAVCAEEAVLANDFFRAYGKTFKF</sequence>
<reference evidence="2" key="1">
    <citation type="journal article" date="2021" name="Nat. Commun.">
        <title>Genetic determinants of endophytism in the Arabidopsis root mycobiome.</title>
        <authorList>
            <person name="Mesny F."/>
            <person name="Miyauchi S."/>
            <person name="Thiergart T."/>
            <person name="Pickel B."/>
            <person name="Atanasova L."/>
            <person name="Karlsson M."/>
            <person name="Huettel B."/>
            <person name="Barry K.W."/>
            <person name="Haridas S."/>
            <person name="Chen C."/>
            <person name="Bauer D."/>
            <person name="Andreopoulos W."/>
            <person name="Pangilinan J."/>
            <person name="LaButti K."/>
            <person name="Riley R."/>
            <person name="Lipzen A."/>
            <person name="Clum A."/>
            <person name="Drula E."/>
            <person name="Henrissat B."/>
            <person name="Kohler A."/>
            <person name="Grigoriev I.V."/>
            <person name="Martin F.M."/>
            <person name="Hacquard S."/>
        </authorList>
    </citation>
    <scope>NUCLEOTIDE SEQUENCE</scope>
    <source>
        <strain evidence="2">MPI-CAGE-AT-0147</strain>
    </source>
</reference>
<organism evidence="2 3">
    <name type="scientific">Dactylonectria macrodidyma</name>
    <dbReference type="NCBI Taxonomy" id="307937"/>
    <lineage>
        <taxon>Eukaryota</taxon>
        <taxon>Fungi</taxon>
        <taxon>Dikarya</taxon>
        <taxon>Ascomycota</taxon>
        <taxon>Pezizomycotina</taxon>
        <taxon>Sordariomycetes</taxon>
        <taxon>Hypocreomycetidae</taxon>
        <taxon>Hypocreales</taxon>
        <taxon>Nectriaceae</taxon>
        <taxon>Dactylonectria</taxon>
    </lineage>
</organism>
<keyword evidence="3" id="KW-1185">Reference proteome</keyword>
<evidence type="ECO:0000256" key="1">
    <source>
        <dbReference type="SAM" id="SignalP"/>
    </source>
</evidence>
<feature type="chain" id="PRO_5040512813" evidence="1">
    <location>
        <begin position="26"/>
        <end position="60"/>
    </location>
</feature>
<accession>A0A9P9DJP3</accession>
<comment type="caution">
    <text evidence="2">The sequence shown here is derived from an EMBL/GenBank/DDBJ whole genome shotgun (WGS) entry which is preliminary data.</text>
</comment>
<dbReference type="EMBL" id="JAGMUV010000025">
    <property type="protein sequence ID" value="KAH7120508.1"/>
    <property type="molecule type" value="Genomic_DNA"/>
</dbReference>